<evidence type="ECO:0000313" key="3">
    <source>
        <dbReference type="EMBL" id="VYT01022.1"/>
    </source>
</evidence>
<dbReference type="EMBL" id="CACRST010000013">
    <property type="protein sequence ID" value="VYT01022.1"/>
    <property type="molecule type" value="Genomic_DNA"/>
</dbReference>
<dbReference type="GO" id="GO:0003677">
    <property type="term" value="F:DNA binding"/>
    <property type="evidence" value="ECO:0007669"/>
    <property type="project" value="InterPro"/>
</dbReference>
<dbReference type="Pfam" id="PF10531">
    <property type="entry name" value="SLBB"/>
    <property type="match status" value="1"/>
</dbReference>
<dbReference type="InterPro" id="IPR004509">
    <property type="entry name" value="Competence_ComEA_HhH"/>
</dbReference>
<reference evidence="3" key="1">
    <citation type="submission" date="2019-11" db="EMBL/GenBank/DDBJ databases">
        <authorList>
            <person name="Feng L."/>
        </authorList>
    </citation>
    <scope>NUCLEOTIDE SEQUENCE</scope>
    <source>
        <strain evidence="3">BgluceraseaLFYP119</strain>
    </source>
</reference>
<gene>
    <name evidence="3" type="primary">comEA</name>
    <name evidence="3" type="ORF">BGLFYP119_01452</name>
</gene>
<dbReference type="NCBIfam" id="TIGR00426">
    <property type="entry name" value="competence protein ComEA helix-hairpin-helix repeat region"/>
    <property type="match status" value="1"/>
</dbReference>
<feature type="domain" description="Helix-hairpin-helix DNA-binding motif class 1" evidence="2">
    <location>
        <begin position="189"/>
        <end position="208"/>
    </location>
</feature>
<dbReference type="Gene3D" id="1.10.150.280">
    <property type="entry name" value="AF1531-like domain"/>
    <property type="match status" value="1"/>
</dbReference>
<dbReference type="SUPFAM" id="SSF47781">
    <property type="entry name" value="RuvA domain 2-like"/>
    <property type="match status" value="1"/>
</dbReference>
<feature type="region of interest" description="Disordered" evidence="1">
    <location>
        <begin position="27"/>
        <end position="54"/>
    </location>
</feature>
<feature type="domain" description="Helix-hairpin-helix DNA-binding motif class 1" evidence="2">
    <location>
        <begin position="159"/>
        <end position="178"/>
    </location>
</feature>
<sequence>MILCFCTVFSGCRKQDRDFILEKEGEEAVSEEALSQEEKPEISKTPSVTEAETLPSVTEMPEEIFVDVCGAVAYPGVYALEAGSRVFQAIEAAGGFLPAAAGNCINQAQVMGDGQQIYVPTKEEAEGLGWKPEGQNQGTASEEAKPDQERINLNTADLAALQTLSGIGEAKAQAILAYREEHGGFSSVEDLMNVPGIKEGTFLKIKDKLAVE</sequence>
<dbReference type="GO" id="GO:0015627">
    <property type="term" value="C:type II protein secretion system complex"/>
    <property type="evidence" value="ECO:0007669"/>
    <property type="project" value="TreeGrafter"/>
</dbReference>
<accession>A0A6N2T902</accession>
<dbReference type="Pfam" id="PF12836">
    <property type="entry name" value="HHH_3"/>
    <property type="match status" value="1"/>
</dbReference>
<dbReference type="SMART" id="SM00278">
    <property type="entry name" value="HhH1"/>
    <property type="match status" value="2"/>
</dbReference>
<feature type="region of interest" description="Disordered" evidence="1">
    <location>
        <begin position="125"/>
        <end position="147"/>
    </location>
</feature>
<dbReference type="GO" id="GO:0006281">
    <property type="term" value="P:DNA repair"/>
    <property type="evidence" value="ECO:0007669"/>
    <property type="project" value="InterPro"/>
</dbReference>
<name>A0A6N2T902_9FIRM</name>
<dbReference type="InterPro" id="IPR051675">
    <property type="entry name" value="Endo/Exo/Phosphatase_dom_1"/>
</dbReference>
<dbReference type="InterPro" id="IPR010994">
    <property type="entry name" value="RuvA_2-like"/>
</dbReference>
<evidence type="ECO:0000259" key="2">
    <source>
        <dbReference type="SMART" id="SM00278"/>
    </source>
</evidence>
<protein>
    <submittedName>
        <fullName evidence="3">ComE operon protein 1</fullName>
    </submittedName>
</protein>
<dbReference type="PANTHER" id="PTHR21180:SF32">
    <property type="entry name" value="ENDONUCLEASE_EXONUCLEASE_PHOSPHATASE FAMILY DOMAIN-CONTAINING PROTEIN 1"/>
    <property type="match status" value="1"/>
</dbReference>
<dbReference type="AlphaFoldDB" id="A0A6N2T902"/>
<dbReference type="PANTHER" id="PTHR21180">
    <property type="entry name" value="ENDONUCLEASE/EXONUCLEASE/PHOSPHATASE FAMILY DOMAIN-CONTAINING PROTEIN 1"/>
    <property type="match status" value="1"/>
</dbReference>
<dbReference type="InterPro" id="IPR003583">
    <property type="entry name" value="Hlx-hairpin-Hlx_DNA-bd_motif"/>
</dbReference>
<dbReference type="RefSeq" id="WP_317348815.1">
    <property type="nucleotide sequence ID" value="NZ_CACRST010000013.1"/>
</dbReference>
<dbReference type="GO" id="GO:0015628">
    <property type="term" value="P:protein secretion by the type II secretion system"/>
    <property type="evidence" value="ECO:0007669"/>
    <property type="project" value="TreeGrafter"/>
</dbReference>
<proteinExistence type="predicted"/>
<evidence type="ECO:0000256" key="1">
    <source>
        <dbReference type="SAM" id="MobiDB-lite"/>
    </source>
</evidence>
<dbReference type="InterPro" id="IPR019554">
    <property type="entry name" value="Soluble_ligand-bd"/>
</dbReference>
<organism evidence="3">
    <name type="scientific">Blautia glucerasea</name>
    <dbReference type="NCBI Taxonomy" id="536633"/>
    <lineage>
        <taxon>Bacteria</taxon>
        <taxon>Bacillati</taxon>
        <taxon>Bacillota</taxon>
        <taxon>Clostridia</taxon>
        <taxon>Lachnospirales</taxon>
        <taxon>Lachnospiraceae</taxon>
        <taxon>Blautia</taxon>
    </lineage>
</organism>